<keyword evidence="2" id="KW-1185">Reference proteome</keyword>
<dbReference type="AlphaFoldDB" id="A8P833"/>
<dbReference type="EMBL" id="AACS02000005">
    <property type="protein sequence ID" value="EAU82394.2"/>
    <property type="molecule type" value="Genomic_DNA"/>
</dbReference>
<comment type="caution">
    <text evidence="1">The sequence shown here is derived from an EMBL/GenBank/DDBJ whole genome shotgun (WGS) entry which is preliminary data.</text>
</comment>
<sequence length="130" mass="15196">MQKPSLNMNRCVSIWQDWLASATSTWLRPVHCDVNPRKTVSLFFRINCDDQKEFMDHIDATADWKKLEDALADRVRLPRLRVVNLNIRGNVVRGRNVPDIELFRQHVKERLLSSLDVETTIRVESVIDGR</sequence>
<proteinExistence type="predicted"/>
<gene>
    <name evidence="1" type="ORF">CC1G_06704</name>
</gene>
<dbReference type="RefSeq" id="XP_001839491.2">
    <property type="nucleotide sequence ID" value="XM_001839439.2"/>
</dbReference>
<dbReference type="VEuPathDB" id="FungiDB:CC1G_06704"/>
<reference evidence="1 2" key="1">
    <citation type="journal article" date="2010" name="Proc. Natl. Acad. Sci. U.S.A.">
        <title>Insights into evolution of multicellular fungi from the assembled chromosomes of the mushroom Coprinopsis cinerea (Coprinus cinereus).</title>
        <authorList>
            <person name="Stajich J.E."/>
            <person name="Wilke S.K."/>
            <person name="Ahren D."/>
            <person name="Au C.H."/>
            <person name="Birren B.W."/>
            <person name="Borodovsky M."/>
            <person name="Burns C."/>
            <person name="Canback B."/>
            <person name="Casselton L.A."/>
            <person name="Cheng C.K."/>
            <person name="Deng J."/>
            <person name="Dietrich F.S."/>
            <person name="Fargo D.C."/>
            <person name="Farman M.L."/>
            <person name="Gathman A.C."/>
            <person name="Goldberg J."/>
            <person name="Guigo R."/>
            <person name="Hoegger P.J."/>
            <person name="Hooker J.B."/>
            <person name="Huggins A."/>
            <person name="James T.Y."/>
            <person name="Kamada T."/>
            <person name="Kilaru S."/>
            <person name="Kodira C."/>
            <person name="Kues U."/>
            <person name="Kupfer D."/>
            <person name="Kwan H.S."/>
            <person name="Lomsadze A."/>
            <person name="Li W."/>
            <person name="Lilly W.W."/>
            <person name="Ma L.J."/>
            <person name="Mackey A.J."/>
            <person name="Manning G."/>
            <person name="Martin F."/>
            <person name="Muraguchi H."/>
            <person name="Natvig D.O."/>
            <person name="Palmerini H."/>
            <person name="Ramesh M.A."/>
            <person name="Rehmeyer C.J."/>
            <person name="Roe B.A."/>
            <person name="Shenoy N."/>
            <person name="Stanke M."/>
            <person name="Ter-Hovhannisyan V."/>
            <person name="Tunlid A."/>
            <person name="Velagapudi R."/>
            <person name="Vision T.J."/>
            <person name="Zeng Q."/>
            <person name="Zolan M.E."/>
            <person name="Pukkila P.J."/>
        </authorList>
    </citation>
    <scope>NUCLEOTIDE SEQUENCE [LARGE SCALE GENOMIC DNA]</scope>
    <source>
        <strain evidence="2">Okayama-7 / 130 / ATCC MYA-4618 / FGSC 9003</strain>
    </source>
</reference>
<name>A8P833_COPC7</name>
<dbReference type="Proteomes" id="UP000001861">
    <property type="component" value="Unassembled WGS sequence"/>
</dbReference>
<dbReference type="HOGENOM" id="CLU_1938053_0_0_1"/>
<protein>
    <submittedName>
        <fullName evidence="1">Uncharacterized protein</fullName>
    </submittedName>
</protein>
<dbReference type="GeneID" id="6016107"/>
<organism evidence="1 2">
    <name type="scientific">Coprinopsis cinerea (strain Okayama-7 / 130 / ATCC MYA-4618 / FGSC 9003)</name>
    <name type="common">Inky cap fungus</name>
    <name type="synonym">Hormographiella aspergillata</name>
    <dbReference type="NCBI Taxonomy" id="240176"/>
    <lineage>
        <taxon>Eukaryota</taxon>
        <taxon>Fungi</taxon>
        <taxon>Dikarya</taxon>
        <taxon>Basidiomycota</taxon>
        <taxon>Agaricomycotina</taxon>
        <taxon>Agaricomycetes</taxon>
        <taxon>Agaricomycetidae</taxon>
        <taxon>Agaricales</taxon>
        <taxon>Agaricineae</taxon>
        <taxon>Psathyrellaceae</taxon>
        <taxon>Coprinopsis</taxon>
    </lineage>
</organism>
<dbReference type="KEGG" id="cci:CC1G_06704"/>
<dbReference type="InParanoid" id="A8P833"/>
<evidence type="ECO:0000313" key="1">
    <source>
        <dbReference type="EMBL" id="EAU82394.2"/>
    </source>
</evidence>
<accession>A8P833</accession>
<evidence type="ECO:0000313" key="2">
    <source>
        <dbReference type="Proteomes" id="UP000001861"/>
    </source>
</evidence>